<keyword evidence="2" id="KW-0479">Metal-binding</keyword>
<organism evidence="8 9">
    <name type="scientific">Abrus precatorius</name>
    <name type="common">Indian licorice</name>
    <name type="synonym">Glycine abrus</name>
    <dbReference type="NCBI Taxonomy" id="3816"/>
    <lineage>
        <taxon>Eukaryota</taxon>
        <taxon>Viridiplantae</taxon>
        <taxon>Streptophyta</taxon>
        <taxon>Embryophyta</taxon>
        <taxon>Tracheophyta</taxon>
        <taxon>Spermatophyta</taxon>
        <taxon>Magnoliopsida</taxon>
        <taxon>eudicotyledons</taxon>
        <taxon>Gunneridae</taxon>
        <taxon>Pentapetalae</taxon>
        <taxon>rosids</taxon>
        <taxon>fabids</taxon>
        <taxon>Fabales</taxon>
        <taxon>Fabaceae</taxon>
        <taxon>Papilionoideae</taxon>
        <taxon>50 kb inversion clade</taxon>
        <taxon>NPAAA clade</taxon>
        <taxon>indigoferoid/millettioid clade</taxon>
        <taxon>Abreae</taxon>
        <taxon>Abrus</taxon>
    </lineage>
</organism>
<dbReference type="GO" id="GO:0044773">
    <property type="term" value="P:mitotic DNA damage checkpoint signaling"/>
    <property type="evidence" value="ECO:0007669"/>
    <property type="project" value="TreeGrafter"/>
</dbReference>
<dbReference type="GO" id="GO:0008270">
    <property type="term" value="F:zinc ion binding"/>
    <property type="evidence" value="ECO:0007669"/>
    <property type="project" value="UniProtKB-KW"/>
</dbReference>
<dbReference type="RefSeq" id="XP_027330205.1">
    <property type="nucleotide sequence ID" value="XM_027474404.1"/>
</dbReference>
<dbReference type="InterPro" id="IPR040050">
    <property type="entry name" value="ZNF830-like"/>
</dbReference>
<keyword evidence="4" id="KW-0862">Zinc</keyword>
<dbReference type="KEGG" id="aprc:113846309"/>
<protein>
    <submittedName>
        <fullName evidence="9">Uncharacterized protein LOC113846309</fullName>
    </submittedName>
</protein>
<feature type="compositionally biased region" description="Basic and acidic residues" evidence="7">
    <location>
        <begin position="203"/>
        <end position="222"/>
    </location>
</feature>
<keyword evidence="5" id="KW-0539">Nucleus</keyword>
<reference evidence="9" key="2">
    <citation type="submission" date="2025-08" db="UniProtKB">
        <authorList>
            <consortium name="RefSeq"/>
        </authorList>
    </citation>
    <scope>IDENTIFICATION</scope>
    <source>
        <tissue evidence="9">Young leaves</tissue>
    </source>
</reference>
<keyword evidence="8" id="KW-1185">Reference proteome</keyword>
<feature type="coiled-coil region" evidence="6">
    <location>
        <begin position="503"/>
        <end position="551"/>
    </location>
</feature>
<feature type="region of interest" description="Disordered" evidence="7">
    <location>
        <begin position="70"/>
        <end position="99"/>
    </location>
</feature>
<feature type="compositionally biased region" description="Polar residues" evidence="7">
    <location>
        <begin position="82"/>
        <end position="99"/>
    </location>
</feature>
<dbReference type="GO" id="GO:0003676">
    <property type="term" value="F:nucleic acid binding"/>
    <property type="evidence" value="ECO:0007669"/>
    <property type="project" value="InterPro"/>
</dbReference>
<gene>
    <name evidence="9" type="primary">LOC113846309</name>
</gene>
<feature type="compositionally biased region" description="Low complexity" evidence="7">
    <location>
        <begin position="276"/>
        <end position="290"/>
    </location>
</feature>
<dbReference type="PANTHER" id="PTHR13278">
    <property type="entry name" value="ZINC FINGER PROTEIN 830"/>
    <property type="match status" value="1"/>
</dbReference>
<dbReference type="PANTHER" id="PTHR13278:SF0">
    <property type="entry name" value="ZINC FINGER PROTEIN 830"/>
    <property type="match status" value="1"/>
</dbReference>
<evidence type="ECO:0000256" key="6">
    <source>
        <dbReference type="SAM" id="Coils"/>
    </source>
</evidence>
<evidence type="ECO:0000256" key="4">
    <source>
        <dbReference type="ARBA" id="ARBA00022833"/>
    </source>
</evidence>
<feature type="compositionally biased region" description="Polar residues" evidence="7">
    <location>
        <begin position="255"/>
        <end position="275"/>
    </location>
</feature>
<dbReference type="OrthoDB" id="1421578at2759"/>
<evidence type="ECO:0000256" key="7">
    <source>
        <dbReference type="SAM" id="MobiDB-lite"/>
    </source>
</evidence>
<dbReference type="GO" id="GO:0033260">
    <property type="term" value="P:nuclear DNA replication"/>
    <property type="evidence" value="ECO:0007669"/>
    <property type="project" value="TreeGrafter"/>
</dbReference>
<evidence type="ECO:0000256" key="5">
    <source>
        <dbReference type="ARBA" id="ARBA00023242"/>
    </source>
</evidence>
<comment type="subcellular location">
    <subcellularLocation>
        <location evidence="1">Nucleus</location>
    </subcellularLocation>
</comment>
<keyword evidence="6" id="KW-0175">Coiled coil</keyword>
<evidence type="ECO:0000313" key="8">
    <source>
        <dbReference type="Proteomes" id="UP000694853"/>
    </source>
</evidence>
<evidence type="ECO:0000256" key="1">
    <source>
        <dbReference type="ARBA" id="ARBA00004123"/>
    </source>
</evidence>
<dbReference type="AlphaFoldDB" id="A0A8B8JFH3"/>
<sequence length="610" mass="68174">MSTQIKKKGWSRAKRHAQKKEKCTVFPLVRYNEFRQPVCQVCNVVMESISAHLTSLQHLEVVSNLKANTVGSTPHNNAEPVTDTNYPRANPERPSNSRCQLPECSPELLKRQSPLVLQPGFCAEVDKIKTRSVSKVIKLMDPPEKQESNYKPARKKSKNFTPMGEASRPLKPGIPQEAKPSSFRIKKTSNQLSTPRRSKRIKHVADKTIKNVHEESQSKELMQRPAAENLQADVKEVSSDVDGLVIYQRKRLTQKMASGKTSNSPSLSKQTAPNEPSTAAISSSAVASPPHQIQDPPAAMPANIDATHIKNTNTADPMLSENLFEAVGKFDPPEANAQEQVASSKNQESPDQVYPITDEVSTVNVPLNLEAINKMIEDDPLSALEYILSGNVSFSKTQQSTTQSEPPKVQSSTVDALSKELKDLIQTFSLVNFATDYKQMSKVLFILDELQKNEKFLSLAQQTFIKGFRLFFNNAVVHHKECDIAGIKKIELSQAKENILLKLQEAKHTQEQITTTISNANEKVNEISSYIEELEKQLSKLKKERETFQLAINEGGKQREILKSGSVLWAHQAKDLVFDLAETETQLKTLGEQLEADKDAYVQFKASFPF</sequence>
<proteinExistence type="predicted"/>
<feature type="region of interest" description="Disordered" evidence="7">
    <location>
        <begin position="253"/>
        <end position="299"/>
    </location>
</feature>
<evidence type="ECO:0000256" key="3">
    <source>
        <dbReference type="ARBA" id="ARBA00022771"/>
    </source>
</evidence>
<feature type="region of interest" description="Disordered" evidence="7">
    <location>
        <begin position="139"/>
        <end position="226"/>
    </location>
</feature>
<dbReference type="Proteomes" id="UP000694853">
    <property type="component" value="Unplaced"/>
</dbReference>
<name>A0A8B8JFH3_ABRPR</name>
<keyword evidence="3" id="KW-0863">Zinc-finger</keyword>
<reference evidence="8" key="1">
    <citation type="journal article" date="2019" name="Toxins">
        <title>Detection of Abrin-Like and Prepropulchellin-Like Toxin Genes and Transcripts Using Whole Genome Sequencing and Full-Length Transcript Sequencing of Abrus precatorius.</title>
        <authorList>
            <person name="Hovde B.T."/>
            <person name="Daligault H.E."/>
            <person name="Hanschen E.R."/>
            <person name="Kunde Y.A."/>
            <person name="Johnson M.B."/>
            <person name="Starkenburg S.R."/>
            <person name="Johnson S.L."/>
        </authorList>
    </citation>
    <scope>NUCLEOTIDE SEQUENCE [LARGE SCALE GENOMIC DNA]</scope>
</reference>
<evidence type="ECO:0000256" key="2">
    <source>
        <dbReference type="ARBA" id="ARBA00022723"/>
    </source>
</evidence>
<dbReference type="GeneID" id="113846309"/>
<accession>A0A8B8JFH3</accession>
<dbReference type="GO" id="GO:0033314">
    <property type="term" value="P:mitotic DNA replication checkpoint signaling"/>
    <property type="evidence" value="ECO:0007669"/>
    <property type="project" value="TreeGrafter"/>
</dbReference>
<dbReference type="GO" id="GO:0005681">
    <property type="term" value="C:spliceosomal complex"/>
    <property type="evidence" value="ECO:0007669"/>
    <property type="project" value="InterPro"/>
</dbReference>
<evidence type="ECO:0000313" key="9">
    <source>
        <dbReference type="RefSeq" id="XP_027330205.1"/>
    </source>
</evidence>